<evidence type="ECO:0000313" key="4">
    <source>
        <dbReference type="Proteomes" id="UP000004095"/>
    </source>
</evidence>
<evidence type="ECO:0000256" key="1">
    <source>
        <dbReference type="ARBA" id="ARBA00022729"/>
    </source>
</evidence>
<comment type="caution">
    <text evidence="3">The sequence shown here is derived from an EMBL/GenBank/DDBJ whole genome shotgun (WGS) entry which is preliminary data.</text>
</comment>
<dbReference type="NCBIfam" id="TIGR04183">
    <property type="entry name" value="Por_Secre_tail"/>
    <property type="match status" value="1"/>
</dbReference>
<proteinExistence type="predicted"/>
<dbReference type="SUPFAM" id="SSF49299">
    <property type="entry name" value="PKD domain"/>
    <property type="match status" value="2"/>
</dbReference>
<dbReference type="CDD" id="cd00146">
    <property type="entry name" value="PKD"/>
    <property type="match status" value="2"/>
</dbReference>
<keyword evidence="4" id="KW-1185">Reference proteome</keyword>
<dbReference type="EMBL" id="AAWS01000026">
    <property type="protein sequence ID" value="EAY27139.1"/>
    <property type="molecule type" value="Genomic_DNA"/>
</dbReference>
<dbReference type="InterPro" id="IPR026444">
    <property type="entry name" value="Secre_tail"/>
</dbReference>
<accession>A1ZR50</accession>
<gene>
    <name evidence="3" type="ORF">M23134_08413</name>
</gene>
<sequence>MGVWAQPTFNSAEVQANFPNWVDVTFNTSNDMVTGDGGTGFTIRVNGAASAIAEVRYTAAQGVPSNQLWFRLAVPVKAGQTVTIEYNDIGDTGEAIGGQLASFGAQAITNNVTAVTLSPTHNTTNVNPNANFTLNFNGTNVQANAGDITIRPLSPAGTDITIAVGDAQVSIVNDVVTINPTADLSPGTQYEIFFADDVFRTTSSGQLAGIASGTWQFTTGGATITGFSPTDGATGISVFDNLQVTFSDNVTANTGNIVIRNTTDGVDEHTISITDGTQISITNNVLTIDPATDLNPSKVYEVTMAAGTLLKTADGMNAAGIATTDWNFTTAVLPAFATTAFSPVDGATDVAKNTNITISYNASIVANTGNIVIRNTTDGVDEHTISILDGTQVSISGNVLTIDPAADLNANKNYEVTMVADVVRRASDNTAAPALVSGDLNFGTAITIVSISPTNGSTDIATNASFVITFDADVTAGSGNISLADLTNGGTTNINVGALVFAGNTVTITPTLNPNTQYELRWTAGKINASGGAGATVPVVSTGEWVFTTISGIAPNTLNPTNNAVNITPGATNLSLTYSGNVQAGTGNMVLTNVTDGSSENIDVTGGNVSITGAAVTITPPSGLTANKLYQVTIPAGGFAAATGANAPVPELTAGNWRFTTSSAVSVNTLAPTHNGSNVATLANLTINFSGNVQAGTGNIVVTPITPAGTAQNFDVNTLVTIAGATVTVPNVNLNANTLYEVTFANGVLQDAIAPNSDVTGITTGNWRFTTMPGITNTPTTPADNANNVALNTNPLITYSADIQKNTTGNVTITPINPAAAATVLPITDGSITIQNGNELLITLPDFNPNTEYQITIDDGALKAANQAQAEIAGVTAGNWTFTTVGGVSITSPTVNACVGGGFVDIDPIVITEGSASSFATGTTQTLVLTVPSNYTMQVGVGSVIVTGAEISNASVNVAANLITVQYDITGGANINSIVINGLKIRADNAGAGNITNNGTGSAVQQGNASGTVHAVLNSPNRPSAPTLSNTAFTFCQNTNINAQTVTASGGGTYTWYDNAALTNVLYTGATPNLVTNLGASSATVGTTTYYVTRNDGTCESTSATVTVTIDAEPAVSLVSSDADNVICEGETVIFTAISTPSAGANYHFKNGTTTLQNSGSNTYSSNTLTSGNITVEVTVNGCTATSSAIALTVNGLPDVGYIESVNSSFPNDQTDAVPLSDGDATTPTYGGTVGGTIVATTVGTYSGPGVVGTNFYPDVAGDGDHLITYTYTDPATGCTNSTTFNYNVFNPNGAIVGLNSSYCVGDAQTGNLTPSSNTAIFPNTIVKKLKIFGNTIKSTYTKTTSFTISGTGIVGGPPYQFNPNTDGFRNVTIKVRYDYTSGDGPLWGPFIEKKVPVGVTVSPLPTLVLGGLESQYCTDVASVNLDLRANGNSVTNNFIVKYKKNGSGTVNSFAANVKIFNPATLGAGSYEMFFDYTDPSTGCSNTSASSFFNIYDVPVPSFLFPSNDATHCVDVTSISLTPRDGGATITGANLGGVVFEVQKNQTGAYSQLGAGETNLNPATYGVGDHNVRMRYTNANGCSVTTGNQVLTVYVLPVPSFTFGGGVTSYCVDVTTVTLAPRDGGVNIAGANLANVIFAIDQNSTGAFVNQTAGDVTFDPNALGVGTHQIRFTYTNTNGCVATSAVSTVTVLPLPDPNFAESNLVYCADVTSAVLTLRDGTNNLITTQLNNASIEIDKNSSGTFASPPPGSIIKNIPTSSITLNPSVLGASLVGNPHLIRFTYTDGNNCQKTSATLSVTVNALPAPNFTLASGSAPFIYCIDATQQELVIRDATATLSATELANAVFEVDKGTGYTANNGEVNVDLTNGKAYIVPGILGVSTGPPHKIRFTYTNANGCKLTSTHLNVTVNPLPQPNITGVVTTGYCVDLTTATINLRDNLTALTAAQLSGGRVTFEIKKNSGSFAAPTNGEVSIAGAAVSIHPDKIGVGNHELRFTYTDDNTCVQTSVEVPIVVHALPDPNFTGLSAEYCMDNGLVTFVPRNGTTVINALGNVTYSINTNSGGWVNNPGSINVNVGANTVTFNPATAGVGIHQIRFTYTDGNGCVQTSTPETTVVHALPQPNFTIAGNVTTYCIDAASPLLTLRDNTTTLTSAQLNNVTFQVDKGQTGTYVANSGEISVDVANNQVLLNLAALGVGTHNIRYVYTDGNTCVETSAFMAITINPLPQPNITGVVTTGYCVDLTTATINLRDNLTALTAAQLSGGRVTFEVKKNSGSFAAPTNGEVSIAGATVSIHPDKIGVGNHELRFTYTDDQTCVQTSAEVPIVVHALPDPNFTGLSAEYCMDNGLVTFVPRNGTTVINALGNVTYSINTNSGGWVNNPGSINVNVGANTVTFNPATAGVGTHLIRFTYTDGNGCVQTSTPETTVVHALPQPNFTIAGNVTAYCRDAASPALTLTDATTSTTLNNNAGGELSRVVFQIDKGQTGTYTNNNGDVSILPATNQVLLNPAVLGVGTHNIRYVYTNANTCVATSNTLAITIHELPSPVINGIDATGYCESETTATITLKDGSTDINISATNVVFTVDLNQSGTFAAPPAGGITPNIGGNTVTLNPNLFPVGVHKIKYTYTDGNSCVTTSSTLVTFEILKLPTLTFTGLDATYCNDINSVQLRAFNNGSVLAPPSGAFKISTDDVNFSANSAIDPNTHILDPTKLTPGVYWIRYDYTDGLACANISGSQRFEVFFSPSDLDFTFNNTCFGDDVTFSATATGITTGWKWAWTFGDGGIANIQNPSHKYPTFAGFQVTLTATNQHGCQFTVTKTVTVTPVPTADFGSAGFCLGGITQFTDQSTVSQPGNIVKWNWDFGDGTTSTLQNPTHMYAAAGTYVVTLRVETQGSVSSCVDQITKTVYIFPYVNVSNTQNYFETFDTGNGGWIPAGTNSSWQHGTPSGSTFDATSGGVWATNLSGAYNNNEVSYVESPCFNIDQMLRPVINLRYWVNTDVNFDGAVLLATLDDGVTWEVVGKVGSGIAWYNKTGILGNPGVQSAAQSSWNGNIIGWAGDTDTTWSVAKFPLDELKARLDASATDNLKTIRFRIAFGSDASNPIGSNLDGFAFDNVLIGERNRVALLEHFTNSSNAAANTENDFINTFTEGRTPEVVNIQYHTKFPGDDPLNNDNNAAPSARALYYGLAVTPRTALDGSTRDSVFSLYGQDDYSRRTLEAAPFSINLDFSGSTPTSLSVQATINALNTVERPLIVQVAVIEREIAGVGSTGLVFKNVVKKMLPSAAGTLIDWTAGKTSEVISQRWELANVYDNQQIGVVVFVQDDETKEVYQAAIGDPSSLLRTNGGNQSNDDKQVTGIADDQKHDFVVYPNPAVTQVYVGYKSLSFTEHTPYIVYDQLGKVVASGTVVQGKQGVVIDTRQWSEGAYYVELTSSDGTSLKSKLVKH</sequence>
<dbReference type="PROSITE" id="PS50093">
    <property type="entry name" value="PKD"/>
    <property type="match status" value="2"/>
</dbReference>
<feature type="domain" description="PKD" evidence="2">
    <location>
        <begin position="2758"/>
        <end position="2822"/>
    </location>
</feature>
<dbReference type="Gene3D" id="2.60.40.10">
    <property type="entry name" value="Immunoglobulins"/>
    <property type="match status" value="3"/>
</dbReference>
<protein>
    <submittedName>
        <fullName evidence="3">PKD domain protein</fullName>
    </submittedName>
</protein>
<dbReference type="eggNOG" id="COG4625">
    <property type="taxonomic scope" value="Bacteria"/>
</dbReference>
<evidence type="ECO:0000259" key="2">
    <source>
        <dbReference type="PROSITE" id="PS50093"/>
    </source>
</evidence>
<evidence type="ECO:0000313" key="3">
    <source>
        <dbReference type="EMBL" id="EAY27139.1"/>
    </source>
</evidence>
<dbReference type="InterPro" id="IPR000601">
    <property type="entry name" value="PKD_dom"/>
</dbReference>
<reference evidence="3 4" key="1">
    <citation type="submission" date="2007-01" db="EMBL/GenBank/DDBJ databases">
        <authorList>
            <person name="Haygood M."/>
            <person name="Podell S."/>
            <person name="Anderson C."/>
            <person name="Hopkinson B."/>
            <person name="Roe K."/>
            <person name="Barbeau K."/>
            <person name="Gaasterland T."/>
            <person name="Ferriera S."/>
            <person name="Johnson J."/>
            <person name="Kravitz S."/>
            <person name="Beeson K."/>
            <person name="Sutton G."/>
            <person name="Rogers Y.-H."/>
            <person name="Friedman R."/>
            <person name="Frazier M."/>
            <person name="Venter J.C."/>
        </authorList>
    </citation>
    <scope>NUCLEOTIDE SEQUENCE [LARGE SCALE GENOMIC DNA]</scope>
    <source>
        <strain evidence="3 4">ATCC 23134</strain>
    </source>
</reference>
<dbReference type="Pfam" id="PF13205">
    <property type="entry name" value="Big_5"/>
    <property type="match status" value="7"/>
</dbReference>
<dbReference type="eggNOG" id="COG3291">
    <property type="taxonomic scope" value="Bacteria"/>
</dbReference>
<dbReference type="eggNOG" id="COG3405">
    <property type="taxonomic scope" value="Bacteria"/>
</dbReference>
<dbReference type="SMART" id="SM00089">
    <property type="entry name" value="PKD"/>
    <property type="match status" value="2"/>
</dbReference>
<dbReference type="Pfam" id="PF19081">
    <property type="entry name" value="Ig_7"/>
    <property type="match status" value="1"/>
</dbReference>
<dbReference type="InterPro" id="IPR022409">
    <property type="entry name" value="PKD/Chitinase_dom"/>
</dbReference>
<dbReference type="Pfam" id="PF18911">
    <property type="entry name" value="PKD_4"/>
    <property type="match status" value="2"/>
</dbReference>
<dbReference type="InterPro" id="IPR013783">
    <property type="entry name" value="Ig-like_fold"/>
</dbReference>
<dbReference type="Pfam" id="PF18962">
    <property type="entry name" value="Por_Secre_tail"/>
    <property type="match status" value="1"/>
</dbReference>
<dbReference type="Proteomes" id="UP000004095">
    <property type="component" value="Unassembled WGS sequence"/>
</dbReference>
<dbReference type="InterPro" id="IPR032812">
    <property type="entry name" value="SbsA_Ig"/>
</dbReference>
<keyword evidence="1" id="KW-0732">Signal</keyword>
<organism evidence="3 4">
    <name type="scientific">Microscilla marina ATCC 23134</name>
    <dbReference type="NCBI Taxonomy" id="313606"/>
    <lineage>
        <taxon>Bacteria</taxon>
        <taxon>Pseudomonadati</taxon>
        <taxon>Bacteroidota</taxon>
        <taxon>Cytophagia</taxon>
        <taxon>Cytophagales</taxon>
        <taxon>Microscillaceae</taxon>
        <taxon>Microscilla</taxon>
    </lineage>
</organism>
<dbReference type="InterPro" id="IPR035986">
    <property type="entry name" value="PKD_dom_sf"/>
</dbReference>
<feature type="domain" description="PKD" evidence="2">
    <location>
        <begin position="2852"/>
        <end position="2888"/>
    </location>
</feature>
<dbReference type="InterPro" id="IPR044023">
    <property type="entry name" value="Ig_7"/>
</dbReference>
<name>A1ZR50_MICM2</name>